<evidence type="ECO:0000313" key="2">
    <source>
        <dbReference type="Proteomes" id="UP000241436"/>
    </source>
</evidence>
<dbReference type="Pfam" id="PF04365">
    <property type="entry name" value="BrnT_toxin"/>
    <property type="match status" value="1"/>
</dbReference>
<reference evidence="1 2" key="1">
    <citation type="submission" date="2017-09" db="EMBL/GenBank/DDBJ databases">
        <title>Bloom of a denitrifying methanotroph, Candidatus Methylomirabilis limnetica, in a deep stratified lake.</title>
        <authorList>
            <person name="Graf J.S."/>
            <person name="Marchant H.K."/>
            <person name="Tienken D."/>
            <person name="Hach P.F."/>
            <person name="Brand A."/>
            <person name="Schubert C.J."/>
            <person name="Kuypers M.M."/>
            <person name="Milucka J."/>
        </authorList>
    </citation>
    <scope>NUCLEOTIDE SEQUENCE [LARGE SCALE GENOMIC DNA]</scope>
    <source>
        <strain evidence="1 2">Zug</strain>
    </source>
</reference>
<keyword evidence="2" id="KW-1185">Reference proteome</keyword>
<organism evidence="1 2">
    <name type="scientific">Candidatus Methylomirabilis limnetica</name>
    <dbReference type="NCBI Taxonomy" id="2033718"/>
    <lineage>
        <taxon>Bacteria</taxon>
        <taxon>Candidatus Methylomirabilota</taxon>
        <taxon>Candidatus Methylomirabilia</taxon>
        <taxon>Candidatus Methylomirabilales</taxon>
        <taxon>Candidatus Methylomirabilaceae</taxon>
        <taxon>Candidatus Methylomirabilis</taxon>
    </lineage>
</organism>
<dbReference type="InterPro" id="IPR038573">
    <property type="entry name" value="BrnT_sf"/>
</dbReference>
<dbReference type="AlphaFoldDB" id="A0A2T4U1I9"/>
<dbReference type="Gene3D" id="3.10.450.530">
    <property type="entry name" value="Ribonuclease toxin, BrnT, of type II toxin-antitoxin system"/>
    <property type="match status" value="1"/>
</dbReference>
<reference evidence="2" key="2">
    <citation type="journal article" date="2018" name="Environ. Microbiol.">
        <title>Bloom of a denitrifying methanotroph, 'Candidatus Methylomirabilis limnetica', in a deep stratified lake.</title>
        <authorList>
            <person name="Graf J.S."/>
            <person name="Mayr M.J."/>
            <person name="Marchant H.K."/>
            <person name="Tienken D."/>
            <person name="Hach P.F."/>
            <person name="Brand A."/>
            <person name="Schubert C.J."/>
            <person name="Kuypers M.M."/>
            <person name="Milucka J."/>
        </authorList>
    </citation>
    <scope>NUCLEOTIDE SEQUENCE [LARGE SCALE GENOMIC DNA]</scope>
    <source>
        <strain evidence="2">Zug</strain>
    </source>
</reference>
<dbReference type="InterPro" id="IPR007460">
    <property type="entry name" value="BrnT_toxin"/>
</dbReference>
<dbReference type="EMBL" id="NVQC01000006">
    <property type="protein sequence ID" value="PTL37222.1"/>
    <property type="molecule type" value="Genomic_DNA"/>
</dbReference>
<dbReference type="RefSeq" id="WP_107560904.1">
    <property type="nucleotide sequence ID" value="NZ_NVQC01000006.1"/>
</dbReference>
<evidence type="ECO:0008006" key="3">
    <source>
        <dbReference type="Google" id="ProtNLM"/>
    </source>
</evidence>
<evidence type="ECO:0000313" key="1">
    <source>
        <dbReference type="EMBL" id="PTL37222.1"/>
    </source>
</evidence>
<sequence length="99" mass="11728">MRYYFDWDPNKAKVNRKKHRIGFEQASTIFLDLRMIAVFDSEHSEHEDRWATIGIDGNGILLVVVHTFQQLDADCCRIRIISARKATRKESKQYQEENK</sequence>
<dbReference type="OrthoDB" id="9802417at2"/>
<protein>
    <recommendedName>
        <fullName evidence="3">BrnT family toxin</fullName>
    </recommendedName>
</protein>
<proteinExistence type="predicted"/>
<gene>
    <name evidence="1" type="ORF">CLG94_00255</name>
</gene>
<name>A0A2T4U1I9_9BACT</name>
<dbReference type="Proteomes" id="UP000241436">
    <property type="component" value="Unassembled WGS sequence"/>
</dbReference>
<accession>A0A2T4U1I9</accession>
<comment type="caution">
    <text evidence="1">The sequence shown here is derived from an EMBL/GenBank/DDBJ whole genome shotgun (WGS) entry which is preliminary data.</text>
</comment>